<dbReference type="AlphaFoldDB" id="A0A0N0MCQ8"/>
<dbReference type="InterPro" id="IPR013830">
    <property type="entry name" value="SGNH_hydro"/>
</dbReference>
<keyword evidence="3" id="KW-1185">Reference proteome</keyword>
<sequence length="368" mass="37687">MNAFNPTRVTGGDSCRTLLACGPGAPVWGPTSNAVWFDLMRPVVLPAGTFQPGSTLEFDLLIEFQAPAAAGRAIRLDVNGVVIGQAFPVAAIGCTSVKLPVWVANDGGSLLGYSVNVNDVLSPAAGQGAPFASHAALASVSTVDVTTETTIRVQARPINGDICRLVGMCLTQRAMPGRPGQLLPANAVSCWGDSLTAGSGSTTPTGGWPSRLRQTLAGRGVSNFGIGGQTSVQVVDRMLADRVMGRSGIVIGWFGRNDVGVAGDLTATVMAQHARAAANMASGASYLPCTITPSSTEVTGSANHTAILAANTAIRAAYSQTIDLFAALATEPDGTIALANRSDPVHLNDAGYEIVKTSVQAKLTSLGL</sequence>
<dbReference type="InterPro" id="IPR036514">
    <property type="entry name" value="SGNH_hydro_sf"/>
</dbReference>
<evidence type="ECO:0000313" key="2">
    <source>
        <dbReference type="EMBL" id="KPH81483.1"/>
    </source>
</evidence>
<name>A0A0N0MCQ8_9HYPH</name>
<dbReference type="SUPFAM" id="SSF52266">
    <property type="entry name" value="SGNH hydrolase"/>
    <property type="match status" value="1"/>
</dbReference>
<evidence type="ECO:0000259" key="1">
    <source>
        <dbReference type="Pfam" id="PF13472"/>
    </source>
</evidence>
<dbReference type="CDD" id="cd00229">
    <property type="entry name" value="SGNH_hydrolase"/>
    <property type="match status" value="1"/>
</dbReference>
<gene>
    <name evidence="2" type="ORF">AE618_06890</name>
</gene>
<dbReference type="GO" id="GO:0016788">
    <property type="term" value="F:hydrolase activity, acting on ester bonds"/>
    <property type="evidence" value="ECO:0007669"/>
    <property type="project" value="UniProtKB-ARBA"/>
</dbReference>
<organism evidence="2 3">
    <name type="scientific">Bosea vaviloviae</name>
    <dbReference type="NCBI Taxonomy" id="1526658"/>
    <lineage>
        <taxon>Bacteria</taxon>
        <taxon>Pseudomonadati</taxon>
        <taxon>Pseudomonadota</taxon>
        <taxon>Alphaproteobacteria</taxon>
        <taxon>Hyphomicrobiales</taxon>
        <taxon>Boseaceae</taxon>
        <taxon>Bosea</taxon>
    </lineage>
</organism>
<proteinExistence type="predicted"/>
<dbReference type="Gene3D" id="3.40.50.1110">
    <property type="entry name" value="SGNH hydrolase"/>
    <property type="match status" value="1"/>
</dbReference>
<accession>A0A0N0MCQ8</accession>
<evidence type="ECO:0000313" key="3">
    <source>
        <dbReference type="Proteomes" id="UP000037822"/>
    </source>
</evidence>
<feature type="domain" description="SGNH hydrolase-type esterase" evidence="1">
    <location>
        <begin position="190"/>
        <end position="354"/>
    </location>
</feature>
<dbReference type="EMBL" id="LGSZ01000028">
    <property type="protein sequence ID" value="KPH81483.1"/>
    <property type="molecule type" value="Genomic_DNA"/>
</dbReference>
<dbReference type="PATRIC" id="fig|1526658.3.peg.2047"/>
<dbReference type="Pfam" id="PF13472">
    <property type="entry name" value="Lipase_GDSL_2"/>
    <property type="match status" value="1"/>
</dbReference>
<reference evidence="2 3" key="1">
    <citation type="submission" date="2015-07" db="EMBL/GenBank/DDBJ databases">
        <title>Whole genome sequencing of Bosea vaviloviae isolated from cave pool.</title>
        <authorList>
            <person name="Tan N.E.H."/>
            <person name="Lee Y.P."/>
            <person name="Gan H.M."/>
            <person name="Barton H."/>
            <person name="Savka M.A."/>
        </authorList>
    </citation>
    <scope>NUCLEOTIDE SEQUENCE [LARGE SCALE GENOMIC DNA]</scope>
    <source>
        <strain evidence="2 3">SD260</strain>
    </source>
</reference>
<comment type="caution">
    <text evidence="2">The sequence shown here is derived from an EMBL/GenBank/DDBJ whole genome shotgun (WGS) entry which is preliminary data.</text>
</comment>
<protein>
    <recommendedName>
        <fullName evidence="1">SGNH hydrolase-type esterase domain-containing protein</fullName>
    </recommendedName>
</protein>
<dbReference type="Proteomes" id="UP000037822">
    <property type="component" value="Unassembled WGS sequence"/>
</dbReference>
<dbReference type="RefSeq" id="WP_054208314.1">
    <property type="nucleotide sequence ID" value="NZ_LGSZ01000028.1"/>
</dbReference>